<evidence type="ECO:0000256" key="1">
    <source>
        <dbReference type="SAM" id="MobiDB-lite"/>
    </source>
</evidence>
<gene>
    <name evidence="3" type="ORF">PX52LOC_00488</name>
</gene>
<evidence type="ECO:0000256" key="2">
    <source>
        <dbReference type="SAM" id="Phobius"/>
    </source>
</evidence>
<dbReference type="KEGG" id="lrs:PX52LOC_00488"/>
<dbReference type="Proteomes" id="UP000324974">
    <property type="component" value="Chromosome"/>
</dbReference>
<feature type="transmembrane region" description="Helical" evidence="2">
    <location>
        <begin position="63"/>
        <end position="86"/>
    </location>
</feature>
<feature type="transmembrane region" description="Helical" evidence="2">
    <location>
        <begin position="92"/>
        <end position="115"/>
    </location>
</feature>
<keyword evidence="2" id="KW-0812">Transmembrane</keyword>
<keyword evidence="2" id="KW-1133">Transmembrane helix</keyword>
<keyword evidence="2" id="KW-0472">Membrane</keyword>
<dbReference type="EMBL" id="CP042425">
    <property type="protein sequence ID" value="QEL13630.1"/>
    <property type="molecule type" value="Genomic_DNA"/>
</dbReference>
<name>A0A5C1A4N4_9BACT</name>
<dbReference type="Pfam" id="PF07332">
    <property type="entry name" value="Phage_holin_3_6"/>
    <property type="match status" value="1"/>
</dbReference>
<keyword evidence="4" id="KW-1185">Reference proteome</keyword>
<feature type="region of interest" description="Disordered" evidence="1">
    <location>
        <begin position="1"/>
        <end position="21"/>
    </location>
</feature>
<dbReference type="OrthoDB" id="286215at2"/>
<dbReference type="AlphaFoldDB" id="A0A5C1A4N4"/>
<evidence type="ECO:0000313" key="3">
    <source>
        <dbReference type="EMBL" id="QEL13630.1"/>
    </source>
</evidence>
<reference evidence="4" key="1">
    <citation type="submission" date="2019-08" db="EMBL/GenBank/DDBJ databases">
        <title>Limnoglobus roseus gen. nov., sp. nov., a novel freshwater planctomycete with a giant genome from the family Gemmataceae.</title>
        <authorList>
            <person name="Kulichevskaya I.S."/>
            <person name="Naumoff D.G."/>
            <person name="Miroshnikov K."/>
            <person name="Ivanova A."/>
            <person name="Philippov D.A."/>
            <person name="Hakobyan A."/>
            <person name="Rijpstra I.C."/>
            <person name="Sinninghe Damste J.S."/>
            <person name="Liesack W."/>
            <person name="Dedysh S.N."/>
        </authorList>
    </citation>
    <scope>NUCLEOTIDE SEQUENCE [LARGE SCALE GENOMIC DNA]</scope>
    <source>
        <strain evidence="4">PX52</strain>
    </source>
</reference>
<accession>A0A5C1A4N4</accession>
<protein>
    <submittedName>
        <fullName evidence="3">Phage holin family protein</fullName>
    </submittedName>
</protein>
<dbReference type="InterPro" id="IPR009937">
    <property type="entry name" value="Phage_holin_3_6"/>
</dbReference>
<dbReference type="RefSeq" id="WP_149108585.1">
    <property type="nucleotide sequence ID" value="NZ_CP042425.1"/>
</dbReference>
<evidence type="ECO:0000313" key="4">
    <source>
        <dbReference type="Proteomes" id="UP000324974"/>
    </source>
</evidence>
<proteinExistence type="predicted"/>
<organism evidence="3 4">
    <name type="scientific">Limnoglobus roseus</name>
    <dbReference type="NCBI Taxonomy" id="2598579"/>
    <lineage>
        <taxon>Bacteria</taxon>
        <taxon>Pseudomonadati</taxon>
        <taxon>Planctomycetota</taxon>
        <taxon>Planctomycetia</taxon>
        <taxon>Gemmatales</taxon>
        <taxon>Gemmataceae</taxon>
        <taxon>Limnoglobus</taxon>
    </lineage>
</organism>
<sequence length="143" mass="15427">MPATMDTPETKTPNPAAGENTGTITSLITGILDDGKTLARQQMEMFKSEVREDFKKSVQAAQYGGMGMACLIVGALGLVTAVAYLLHEQFHLSMWVSWGIISLVFLGIGAALALASDRILKSFNPLPDKALTAVKENLTWNKK</sequence>